<comment type="caution">
    <text evidence="1">The sequence shown here is derived from an EMBL/GenBank/DDBJ whole genome shotgun (WGS) entry which is preliminary data.</text>
</comment>
<reference evidence="1" key="1">
    <citation type="submission" date="2019-07" db="EMBL/GenBank/DDBJ databases">
        <authorList>
            <person name="Palmer J.M."/>
        </authorList>
    </citation>
    <scope>NUCLEOTIDE SEQUENCE</scope>
    <source>
        <strain evidence="1">PC9</strain>
    </source>
</reference>
<dbReference type="VEuPathDB" id="FungiDB:PC9H_001662"/>
<name>A0A8H7A3J2_PLEOS</name>
<dbReference type="GeneID" id="59371503"/>
<sequence length="194" mass="21020">MMSCTTAPLIKTIKLLHAGKAKAETATPVIAAIYASLPTLAPDSHSQFELYSLSYITLAWVRVRGGCPVEGRESASVIPFFDLQTLYAPTTKHAPSIKSTTELHCGCMIDILHVLSRETPSPDQADATSFSVPPLKKVQVYDFMFVHSRDMMFSKLKEQLLARNAAGAGVDTSVVGPKLLYAGDVNEFKVSSIS</sequence>
<gene>
    <name evidence="1" type="ORF">PC9H_001662</name>
</gene>
<organism evidence="1 2">
    <name type="scientific">Pleurotus ostreatus</name>
    <name type="common">Oyster mushroom</name>
    <name type="synonym">White-rot fungus</name>
    <dbReference type="NCBI Taxonomy" id="5322"/>
    <lineage>
        <taxon>Eukaryota</taxon>
        <taxon>Fungi</taxon>
        <taxon>Dikarya</taxon>
        <taxon>Basidiomycota</taxon>
        <taxon>Agaricomycotina</taxon>
        <taxon>Agaricomycetes</taxon>
        <taxon>Agaricomycetidae</taxon>
        <taxon>Agaricales</taxon>
        <taxon>Pleurotineae</taxon>
        <taxon>Pleurotaceae</taxon>
        <taxon>Pleurotus</taxon>
    </lineage>
</organism>
<dbReference type="EMBL" id="JACETU010000001">
    <property type="protein sequence ID" value="KAF7441313.1"/>
    <property type="molecule type" value="Genomic_DNA"/>
</dbReference>
<dbReference type="RefSeq" id="XP_036637157.1">
    <property type="nucleotide sequence ID" value="XM_036771312.1"/>
</dbReference>
<evidence type="ECO:0000313" key="2">
    <source>
        <dbReference type="Proteomes" id="UP000623687"/>
    </source>
</evidence>
<dbReference type="AlphaFoldDB" id="A0A8H7A3J2"/>
<proteinExistence type="predicted"/>
<protein>
    <submittedName>
        <fullName evidence="1">Uncharacterized protein</fullName>
    </submittedName>
</protein>
<keyword evidence="2" id="KW-1185">Reference proteome</keyword>
<evidence type="ECO:0000313" key="1">
    <source>
        <dbReference type="EMBL" id="KAF7441313.1"/>
    </source>
</evidence>
<dbReference type="Proteomes" id="UP000623687">
    <property type="component" value="Unassembled WGS sequence"/>
</dbReference>
<accession>A0A8H7A3J2</accession>